<dbReference type="InterPro" id="IPR017523">
    <property type="entry name" value="Rv3268"/>
</dbReference>
<dbReference type="EMBL" id="CP138359">
    <property type="protein sequence ID" value="WPF83236.1"/>
    <property type="molecule type" value="Genomic_DNA"/>
</dbReference>
<dbReference type="RefSeq" id="WP_319159342.1">
    <property type="nucleotide sequence ID" value="NZ_CP138359.1"/>
</dbReference>
<gene>
    <name evidence="1" type="ORF">SANBI_000892</name>
</gene>
<dbReference type="SUPFAM" id="SSF56801">
    <property type="entry name" value="Acetyl-CoA synthetase-like"/>
    <property type="match status" value="1"/>
</dbReference>
<dbReference type="NCBIfam" id="TIGR03089">
    <property type="entry name" value="TIGR03089 family protein"/>
    <property type="match status" value="1"/>
</dbReference>
<sequence>MPHTLPSLLGALTTEPGRPRLTWYGDGGERIELSGAVLVNWVSKTTNLLVEEFDAEPGTVVVTDLPPHWRTLVWALATWWAGAHLRVVDDSSDPAADLSGADVVVTATPNRWTTPDGTRPRGTELVAVALPALARSFGADLPPGTVDAASAVMTYGDQVGYVAPAEDSSPALTSAGETVSTAALTGWAGRSAAAPGADGAPTAASPDGARVLVRAGEGTGATSWLLAVALDVWARGGSVVVLSDEISRELVADPARAERLQTSERVTWVTV</sequence>
<evidence type="ECO:0000313" key="2">
    <source>
        <dbReference type="Proteomes" id="UP001304340"/>
    </source>
</evidence>
<reference evidence="2" key="1">
    <citation type="submission" date="2023-11" db="EMBL/GenBank/DDBJ databases">
        <authorList>
            <person name="Helweg L.P."/>
            <person name="Kiel A."/>
            <person name="Hitz F."/>
            <person name="Ruckert-Reed C."/>
            <person name="Busche T."/>
            <person name="Kaltschmidt B."/>
            <person name="Kaltschmidt C."/>
        </authorList>
    </citation>
    <scope>NUCLEOTIDE SEQUENCE [LARGE SCALE GENOMIC DNA]</scope>
    <source>
        <strain evidence="2">4.1</strain>
    </source>
</reference>
<name>A0AAF1BYV8_9MICO</name>
<dbReference type="AlphaFoldDB" id="A0AAF1BYV8"/>
<evidence type="ECO:0000313" key="1">
    <source>
        <dbReference type="EMBL" id="WPF83236.1"/>
    </source>
</evidence>
<dbReference type="Proteomes" id="UP001304340">
    <property type="component" value="Chromosome"/>
</dbReference>
<protein>
    <submittedName>
        <fullName evidence="1">TIGR03089 family protein</fullName>
    </submittedName>
</protein>
<keyword evidence="2" id="KW-1185">Reference proteome</keyword>
<dbReference type="KEGG" id="sbil:SANBI_000892"/>
<proteinExistence type="predicted"/>
<organism evidence="1 2">
    <name type="scientific">Sanguibacter biliveldensis</name>
    <dbReference type="NCBI Taxonomy" id="3030830"/>
    <lineage>
        <taxon>Bacteria</taxon>
        <taxon>Bacillati</taxon>
        <taxon>Actinomycetota</taxon>
        <taxon>Actinomycetes</taxon>
        <taxon>Micrococcales</taxon>
        <taxon>Sanguibacteraceae</taxon>
        <taxon>Sanguibacter</taxon>
    </lineage>
</organism>
<accession>A0AAF1BYV8</accession>